<protein>
    <recommendedName>
        <fullName evidence="14">Protein kinase domain-containing protein</fullName>
    </recommendedName>
</protein>
<dbReference type="AlphaFoldDB" id="A0A1J7GFL7"/>
<keyword evidence="6 12" id="KW-0547">Nucleotide-binding</keyword>
<dbReference type="InterPro" id="IPR017441">
    <property type="entry name" value="Protein_kinase_ATP_BS"/>
</dbReference>
<dbReference type="GO" id="GO:0016020">
    <property type="term" value="C:membrane"/>
    <property type="evidence" value="ECO:0007669"/>
    <property type="project" value="UniProtKB-SubCell"/>
</dbReference>
<keyword evidence="2" id="KW-0723">Serine/threonine-protein kinase</keyword>
<dbReference type="SMART" id="SM00220">
    <property type="entry name" value="S_TKc"/>
    <property type="match status" value="1"/>
</dbReference>
<dbReference type="SUPFAM" id="SSF56112">
    <property type="entry name" value="Protein kinase-like (PK-like)"/>
    <property type="match status" value="1"/>
</dbReference>
<dbReference type="PROSITE" id="PS00108">
    <property type="entry name" value="PROTEIN_KINASE_ST"/>
    <property type="match status" value="1"/>
</dbReference>
<keyword evidence="3" id="KW-0808">Transferase</keyword>
<evidence type="ECO:0000256" key="12">
    <source>
        <dbReference type="PROSITE-ProRule" id="PRU10141"/>
    </source>
</evidence>
<dbReference type="InterPro" id="IPR008271">
    <property type="entry name" value="Ser/Thr_kinase_AS"/>
</dbReference>
<dbReference type="OrthoDB" id="4062651at2759"/>
<dbReference type="FunFam" id="1.10.510.10:FF:000058">
    <property type="entry name" value="Receptor-like protein kinase FERONIA"/>
    <property type="match status" value="1"/>
</dbReference>
<dbReference type="FunFam" id="3.30.200.20:FF:000039">
    <property type="entry name" value="receptor-like protein kinase FERONIA"/>
    <property type="match status" value="1"/>
</dbReference>
<feature type="chain" id="PRO_5012927459" description="Protein kinase domain-containing protein" evidence="13">
    <location>
        <begin position="27"/>
        <end position="844"/>
    </location>
</feature>
<evidence type="ECO:0000313" key="15">
    <source>
        <dbReference type="EMBL" id="OIV99149.1"/>
    </source>
</evidence>
<comment type="subcellular location">
    <subcellularLocation>
        <location evidence="1">Membrane</location>
        <topology evidence="1">Single-pass membrane protein</topology>
    </subcellularLocation>
</comment>
<evidence type="ECO:0000256" key="5">
    <source>
        <dbReference type="ARBA" id="ARBA00022729"/>
    </source>
</evidence>
<keyword evidence="9" id="KW-1133">Transmembrane helix</keyword>
<evidence type="ECO:0000256" key="8">
    <source>
        <dbReference type="ARBA" id="ARBA00022840"/>
    </source>
</evidence>
<dbReference type="FunFam" id="2.60.120.430:FF:000005">
    <property type="entry name" value="Putative receptor-like protein kinase"/>
    <property type="match status" value="1"/>
</dbReference>
<dbReference type="Gene3D" id="2.60.120.430">
    <property type="entry name" value="Galactose-binding lectin"/>
    <property type="match status" value="2"/>
</dbReference>
<evidence type="ECO:0000259" key="14">
    <source>
        <dbReference type="PROSITE" id="PS50011"/>
    </source>
</evidence>
<evidence type="ECO:0000256" key="13">
    <source>
        <dbReference type="SAM" id="SignalP"/>
    </source>
</evidence>
<keyword evidence="5 13" id="KW-0732">Signal</keyword>
<accession>A0A1J7GFL7</accession>
<keyword evidence="4" id="KW-0812">Transmembrane</keyword>
<dbReference type="Pfam" id="PF07714">
    <property type="entry name" value="PK_Tyr_Ser-Thr"/>
    <property type="match status" value="1"/>
</dbReference>
<dbReference type="KEGG" id="lang:109325515"/>
<evidence type="ECO:0000313" key="16">
    <source>
        <dbReference type="Proteomes" id="UP000188354"/>
    </source>
</evidence>
<dbReference type="EMBL" id="CM007373">
    <property type="protein sequence ID" value="OIV99149.1"/>
    <property type="molecule type" value="Genomic_DNA"/>
</dbReference>
<keyword evidence="11" id="KW-0325">Glycoprotein</keyword>
<dbReference type="PANTHER" id="PTHR47989">
    <property type="entry name" value="OS01G0750732 PROTEIN"/>
    <property type="match status" value="1"/>
</dbReference>
<dbReference type="InterPro" id="IPR001245">
    <property type="entry name" value="Ser-Thr/Tyr_kinase_cat_dom"/>
</dbReference>
<gene>
    <name evidence="15" type="ORF">TanjilG_01124</name>
</gene>
<dbReference type="PROSITE" id="PS50011">
    <property type="entry name" value="PROTEIN_KINASE_DOM"/>
    <property type="match status" value="1"/>
</dbReference>
<dbReference type="GO" id="GO:0005524">
    <property type="term" value="F:ATP binding"/>
    <property type="evidence" value="ECO:0007669"/>
    <property type="project" value="UniProtKB-UniRule"/>
</dbReference>
<dbReference type="InterPro" id="IPR024788">
    <property type="entry name" value="Malectin-like_Carb-bd_dom"/>
</dbReference>
<dbReference type="FunFam" id="2.60.120.430:FF:000001">
    <property type="entry name" value="Receptor-like protein kinase FERONIA"/>
    <property type="match status" value="1"/>
</dbReference>
<keyword evidence="8 12" id="KW-0067">ATP-binding</keyword>
<dbReference type="GO" id="GO:0004674">
    <property type="term" value="F:protein serine/threonine kinase activity"/>
    <property type="evidence" value="ECO:0007669"/>
    <property type="project" value="UniProtKB-KW"/>
</dbReference>
<dbReference type="OMA" id="SIYQTAC"/>
<feature type="domain" description="Protein kinase" evidence="14">
    <location>
        <begin position="503"/>
        <end position="776"/>
    </location>
</feature>
<dbReference type="Gramene" id="OIV99149">
    <property type="protein sequence ID" value="OIV99149"/>
    <property type="gene ID" value="TanjilG_01124"/>
</dbReference>
<dbReference type="PROSITE" id="PS00107">
    <property type="entry name" value="PROTEIN_KINASE_ATP"/>
    <property type="match status" value="1"/>
</dbReference>
<name>A0A1J7GFL7_LUPAN</name>
<dbReference type="Proteomes" id="UP000188354">
    <property type="component" value="Chromosome LG13"/>
</dbReference>
<evidence type="ECO:0000256" key="6">
    <source>
        <dbReference type="ARBA" id="ARBA00022741"/>
    </source>
</evidence>
<sequence>MVKMAFIKWVPYVLVVFLVLVNGSYALYTPPDSYLIACGSSRNITFQGHTFVPDSQHSSLVLKTGNSFVASSNSSSAPFPIYQSARIFTDKASYRFEIQQEGRHWVRLYFSPLPNSGHNLTSASMTVVTDNFVLLNNVTFRNYNGSYMFKEYAVNVTSDTLTVTFIPSNGSVAFVNGIEVVSMPDELFVDQALALNPPAPFSGLSELAFETVYRLNMGGPLITAQNDTLGRTWVNDLNYLHVNNSVFNVSVSPSTIKYRAGVTPETAPNLVYATAETMGDPNVGNPIFNITWVFTVDPNFSYFVRVHFCDIISKSLNTLVFNLFINSDIALGSLDLSSSTNDLAMPYYKDFVSNASADSKTLTVSVGPDKMADITNATMNGLEIMKISNALKSLDGFSSVDNLLPRSPSEKNKIGIIVGSALGALAAIALVGFCCCCLVRHKSKSPQQGNSRLPLSLFGNSLTLTKMSTTSQKSGTPSCISLTSTNLGRFFSFQEILDGTNKFDEKLLLGVGGFGRVYKGTLEDGTDVAVKRGNPRSEQGLAEFRTEIEMLSKLRHRHLVSLIGYCDERSEMILVYEYMANGPLRSHLYGTDLPPLSWKQRLEICIGAARGLHYLHTGAAQSIIHRDVKTTNILLDENFVAKVADFGLSKTGPALDQTHVSTAVKGSFGYLDPEYFRRQQLTEKSDVYSFGVVLMEVLCTRPALNPVLPREQVNIAEWAMSWQKKGMLDQIMDQNLVGKVNLASLKKFGETAEKCLAEYGVDRPSMGDVLWNLEYALQLQETSSALTEPEDNSTNHITGIQLTPVDHFDNSVSMIERRNSCTDDDPEDAATSAVFSQLVNPRGR</sequence>
<evidence type="ECO:0000256" key="4">
    <source>
        <dbReference type="ARBA" id="ARBA00022692"/>
    </source>
</evidence>
<keyword evidence="7" id="KW-0418">Kinase</keyword>
<dbReference type="Gene3D" id="1.10.510.10">
    <property type="entry name" value="Transferase(Phosphotransferase) domain 1"/>
    <property type="match status" value="1"/>
</dbReference>
<feature type="signal peptide" evidence="13">
    <location>
        <begin position="1"/>
        <end position="26"/>
    </location>
</feature>
<reference evidence="15 16" key="1">
    <citation type="journal article" date="2017" name="Plant Biotechnol. J.">
        <title>A comprehensive draft genome sequence for lupin (Lupinus angustifolius), an emerging health food: insights into plant-microbe interactions and legume evolution.</title>
        <authorList>
            <person name="Hane J.K."/>
            <person name="Ming Y."/>
            <person name="Kamphuis L.G."/>
            <person name="Nelson M.N."/>
            <person name="Garg G."/>
            <person name="Atkins C.A."/>
            <person name="Bayer P.E."/>
            <person name="Bravo A."/>
            <person name="Bringans S."/>
            <person name="Cannon S."/>
            <person name="Edwards D."/>
            <person name="Foley R."/>
            <person name="Gao L.L."/>
            <person name="Harrison M.J."/>
            <person name="Huang W."/>
            <person name="Hurgobin B."/>
            <person name="Li S."/>
            <person name="Liu C.W."/>
            <person name="McGrath A."/>
            <person name="Morahan G."/>
            <person name="Murray J."/>
            <person name="Weller J."/>
            <person name="Jian J."/>
            <person name="Singh K.B."/>
        </authorList>
    </citation>
    <scope>NUCLEOTIDE SEQUENCE [LARGE SCALE GENOMIC DNA]</scope>
    <source>
        <strain evidence="16">cv. Tanjil</strain>
        <tissue evidence="15">Whole plant</tissue>
    </source>
</reference>
<dbReference type="Pfam" id="PF12819">
    <property type="entry name" value="Malectin_like"/>
    <property type="match status" value="1"/>
</dbReference>
<organism evidence="15 16">
    <name type="scientific">Lupinus angustifolius</name>
    <name type="common">Narrow-leaved blue lupine</name>
    <dbReference type="NCBI Taxonomy" id="3871"/>
    <lineage>
        <taxon>Eukaryota</taxon>
        <taxon>Viridiplantae</taxon>
        <taxon>Streptophyta</taxon>
        <taxon>Embryophyta</taxon>
        <taxon>Tracheophyta</taxon>
        <taxon>Spermatophyta</taxon>
        <taxon>Magnoliopsida</taxon>
        <taxon>eudicotyledons</taxon>
        <taxon>Gunneridae</taxon>
        <taxon>Pentapetalae</taxon>
        <taxon>rosids</taxon>
        <taxon>fabids</taxon>
        <taxon>Fabales</taxon>
        <taxon>Fabaceae</taxon>
        <taxon>Papilionoideae</taxon>
        <taxon>50 kb inversion clade</taxon>
        <taxon>genistoids sensu lato</taxon>
        <taxon>core genistoids</taxon>
        <taxon>Genisteae</taxon>
        <taxon>Lupinus</taxon>
    </lineage>
</organism>
<dbReference type="InterPro" id="IPR000719">
    <property type="entry name" value="Prot_kinase_dom"/>
</dbReference>
<feature type="binding site" evidence="12">
    <location>
        <position position="531"/>
    </location>
    <ligand>
        <name>ATP</name>
        <dbReference type="ChEBI" id="CHEBI:30616"/>
    </ligand>
</feature>
<proteinExistence type="predicted"/>
<evidence type="ECO:0000256" key="11">
    <source>
        <dbReference type="ARBA" id="ARBA00023180"/>
    </source>
</evidence>
<keyword evidence="10" id="KW-0472">Membrane</keyword>
<dbReference type="CDD" id="cd14066">
    <property type="entry name" value="STKc_IRAK"/>
    <property type="match status" value="1"/>
</dbReference>
<dbReference type="Gene3D" id="3.30.200.20">
    <property type="entry name" value="Phosphorylase Kinase, domain 1"/>
    <property type="match status" value="1"/>
</dbReference>
<keyword evidence="16" id="KW-1185">Reference proteome</keyword>
<dbReference type="InterPro" id="IPR011009">
    <property type="entry name" value="Kinase-like_dom_sf"/>
</dbReference>
<evidence type="ECO:0000256" key="7">
    <source>
        <dbReference type="ARBA" id="ARBA00022777"/>
    </source>
</evidence>
<evidence type="ECO:0000256" key="3">
    <source>
        <dbReference type="ARBA" id="ARBA00022679"/>
    </source>
</evidence>
<evidence type="ECO:0000256" key="1">
    <source>
        <dbReference type="ARBA" id="ARBA00004167"/>
    </source>
</evidence>
<evidence type="ECO:0000256" key="9">
    <source>
        <dbReference type="ARBA" id="ARBA00022989"/>
    </source>
</evidence>
<evidence type="ECO:0000256" key="2">
    <source>
        <dbReference type="ARBA" id="ARBA00022527"/>
    </source>
</evidence>
<evidence type="ECO:0000256" key="10">
    <source>
        <dbReference type="ARBA" id="ARBA00023136"/>
    </source>
</evidence>
<dbReference type="PANTHER" id="PTHR47989:SF62">
    <property type="entry name" value="OS05G0423500 PROTEIN"/>
    <property type="match status" value="1"/>
</dbReference>